<comment type="cofactor">
    <cofactor evidence="9">
        <name>Zn(2+)</name>
        <dbReference type="ChEBI" id="CHEBI:29105"/>
    </cofactor>
    <text evidence="9">Binds 1 zinc ion per subunit.</text>
</comment>
<evidence type="ECO:0000256" key="1">
    <source>
        <dbReference type="ARBA" id="ARBA00022670"/>
    </source>
</evidence>
<dbReference type="GO" id="GO:0006515">
    <property type="term" value="P:protein quality control for misfolded or incompletely synthesized proteins"/>
    <property type="evidence" value="ECO:0007669"/>
    <property type="project" value="TreeGrafter"/>
</dbReference>
<dbReference type="Gene3D" id="3.30.2010.10">
    <property type="entry name" value="Metalloproteases ('zincins'), catalytic domain"/>
    <property type="match status" value="1"/>
</dbReference>
<evidence type="ECO:0000256" key="7">
    <source>
        <dbReference type="ARBA" id="ARBA00040360"/>
    </source>
</evidence>
<keyword evidence="3 9" id="KW-0378">Hydrolase</keyword>
<dbReference type="CDD" id="cd07331">
    <property type="entry name" value="M48C_Oma1_like"/>
    <property type="match status" value="1"/>
</dbReference>
<dbReference type="InterPro" id="IPR051156">
    <property type="entry name" value="Mito/Outer_Membr_Metalloprot"/>
</dbReference>
<dbReference type="Pfam" id="PF01435">
    <property type="entry name" value="Peptidase_M48"/>
    <property type="match status" value="1"/>
</dbReference>
<organism evidence="11 12">
    <name type="scientific">Sipha flava</name>
    <name type="common">yellow sugarcane aphid</name>
    <dbReference type="NCBI Taxonomy" id="143950"/>
    <lineage>
        <taxon>Eukaryota</taxon>
        <taxon>Metazoa</taxon>
        <taxon>Ecdysozoa</taxon>
        <taxon>Arthropoda</taxon>
        <taxon>Hexapoda</taxon>
        <taxon>Insecta</taxon>
        <taxon>Pterygota</taxon>
        <taxon>Neoptera</taxon>
        <taxon>Paraneoptera</taxon>
        <taxon>Hemiptera</taxon>
        <taxon>Sternorrhyncha</taxon>
        <taxon>Aphidomorpha</taxon>
        <taxon>Aphidoidea</taxon>
        <taxon>Aphididae</taxon>
        <taxon>Sipha</taxon>
    </lineage>
</organism>
<keyword evidence="1 9" id="KW-0645">Protease</keyword>
<evidence type="ECO:0000313" key="12">
    <source>
        <dbReference type="RefSeq" id="XP_025420763.1"/>
    </source>
</evidence>
<proteinExistence type="inferred from homology"/>
<dbReference type="AlphaFoldDB" id="A0A8B8GCW0"/>
<evidence type="ECO:0000256" key="3">
    <source>
        <dbReference type="ARBA" id="ARBA00022801"/>
    </source>
</evidence>
<reference evidence="12" key="1">
    <citation type="submission" date="2025-08" db="UniProtKB">
        <authorList>
            <consortium name="RefSeq"/>
        </authorList>
    </citation>
    <scope>IDENTIFICATION</scope>
</reference>
<dbReference type="Proteomes" id="UP000694846">
    <property type="component" value="Unplaced"/>
</dbReference>
<name>A0A8B8GCW0_9HEMI</name>
<sequence>MFRYGFGRLCHQTCGLNRPHKLLSNACQKLISSSSRPPVVIKNEIHLQCNKYFSVSHVNRLLPLPPIAAIALRPVTKFLAMILGIRIRRWWSKLSDKEKRRFWRNVRRRRRQITAAAAGLAGLFAAYCAAHMELDPITGQRRLIVFTQAQMVELANAIARELLDENRHAVYNRSHPYYRRAASIASRVVDANKPYDRVPDREWSLVVVNDPRINAMVLPNGMMIVFSGLLATANDQQVAVVLSHEIAHCLLDHHAVRLSREHVLEMLWLIPLTAMWAMLPVPEAILGYLFGHYFKSVVMLLPYERDQETEADKYGLMLAANACVDVRQAPLFWKKMEKFDPGNEHSVRWLSTHPPHSERVQYIESLLPHALQLRQQNGCPPLDPGYWSRFSFF</sequence>
<evidence type="ECO:0000313" key="11">
    <source>
        <dbReference type="Proteomes" id="UP000694846"/>
    </source>
</evidence>
<keyword evidence="4 9" id="KW-0862">Zinc</keyword>
<dbReference type="PANTHER" id="PTHR22726">
    <property type="entry name" value="METALLOENDOPEPTIDASE OMA1"/>
    <property type="match status" value="1"/>
</dbReference>
<comment type="similarity">
    <text evidence="6 9">Belongs to the peptidase M48 family.</text>
</comment>
<accession>A0A8B8GCW0</accession>
<gene>
    <name evidence="12" type="primary">LOC112690874</name>
</gene>
<dbReference type="RefSeq" id="XP_025420763.1">
    <property type="nucleotide sequence ID" value="XM_025564978.1"/>
</dbReference>
<evidence type="ECO:0000256" key="4">
    <source>
        <dbReference type="ARBA" id="ARBA00022833"/>
    </source>
</evidence>
<dbReference type="GO" id="GO:0034982">
    <property type="term" value="P:mitochondrial protein processing"/>
    <property type="evidence" value="ECO:0007669"/>
    <property type="project" value="TreeGrafter"/>
</dbReference>
<evidence type="ECO:0000256" key="2">
    <source>
        <dbReference type="ARBA" id="ARBA00022723"/>
    </source>
</evidence>
<evidence type="ECO:0000256" key="6">
    <source>
        <dbReference type="ARBA" id="ARBA00038233"/>
    </source>
</evidence>
<dbReference type="InterPro" id="IPR001915">
    <property type="entry name" value="Peptidase_M48"/>
</dbReference>
<dbReference type="GO" id="GO:0004222">
    <property type="term" value="F:metalloendopeptidase activity"/>
    <property type="evidence" value="ECO:0007669"/>
    <property type="project" value="InterPro"/>
</dbReference>
<dbReference type="GeneID" id="112690874"/>
<dbReference type="GO" id="GO:0005743">
    <property type="term" value="C:mitochondrial inner membrane"/>
    <property type="evidence" value="ECO:0007669"/>
    <property type="project" value="TreeGrafter"/>
</dbReference>
<keyword evidence="2" id="KW-0479">Metal-binding</keyword>
<dbReference type="OrthoDB" id="7464992at2759"/>
<evidence type="ECO:0000256" key="5">
    <source>
        <dbReference type="ARBA" id="ARBA00023049"/>
    </source>
</evidence>
<feature type="domain" description="Peptidase M48" evidence="10">
    <location>
        <begin position="197"/>
        <end position="365"/>
    </location>
</feature>
<dbReference type="PANTHER" id="PTHR22726:SF1">
    <property type="entry name" value="METALLOENDOPEPTIDASE OMA1, MITOCHONDRIAL"/>
    <property type="match status" value="1"/>
</dbReference>
<keyword evidence="5 9" id="KW-0482">Metalloprotease</keyword>
<evidence type="ECO:0000256" key="9">
    <source>
        <dbReference type="RuleBase" id="RU003983"/>
    </source>
</evidence>
<evidence type="ECO:0000256" key="8">
    <source>
        <dbReference type="ARBA" id="ARBA00042978"/>
    </source>
</evidence>
<protein>
    <recommendedName>
        <fullName evidence="7">Metalloendopeptidase OMA1, mitochondrial</fullName>
    </recommendedName>
    <alternativeName>
        <fullName evidence="8">Overlapping with the m-AAA protease 1 homolog</fullName>
    </alternativeName>
</protein>
<dbReference type="GO" id="GO:0046872">
    <property type="term" value="F:metal ion binding"/>
    <property type="evidence" value="ECO:0007669"/>
    <property type="project" value="UniProtKB-KW"/>
</dbReference>
<evidence type="ECO:0000259" key="10">
    <source>
        <dbReference type="Pfam" id="PF01435"/>
    </source>
</evidence>
<keyword evidence="11" id="KW-1185">Reference proteome</keyword>